<dbReference type="InterPro" id="IPR050570">
    <property type="entry name" value="Cell_wall_metabolism_enzyme"/>
</dbReference>
<dbReference type="InterPro" id="IPR028994">
    <property type="entry name" value="Integrin_alpha_N"/>
</dbReference>
<dbReference type="AlphaFoldDB" id="A0A6J6RP49"/>
<accession>A0A6J6RP49</accession>
<dbReference type="Pfam" id="PF01551">
    <property type="entry name" value="Peptidase_M23"/>
    <property type="match status" value="1"/>
</dbReference>
<proteinExistence type="predicted"/>
<reference evidence="2" key="1">
    <citation type="submission" date="2020-05" db="EMBL/GenBank/DDBJ databases">
        <authorList>
            <person name="Chiriac C."/>
            <person name="Salcher M."/>
            <person name="Ghai R."/>
            <person name="Kavagutti S V."/>
        </authorList>
    </citation>
    <scope>NUCLEOTIDE SEQUENCE</scope>
</reference>
<dbReference type="InterPro" id="IPR011055">
    <property type="entry name" value="Dup_hybrid_motif"/>
</dbReference>
<organism evidence="2">
    <name type="scientific">freshwater metagenome</name>
    <dbReference type="NCBI Taxonomy" id="449393"/>
    <lineage>
        <taxon>unclassified sequences</taxon>
        <taxon>metagenomes</taxon>
        <taxon>ecological metagenomes</taxon>
    </lineage>
</organism>
<evidence type="ECO:0000259" key="1">
    <source>
        <dbReference type="Pfam" id="PF01551"/>
    </source>
</evidence>
<dbReference type="GO" id="GO:0004222">
    <property type="term" value="F:metalloendopeptidase activity"/>
    <property type="evidence" value="ECO:0007669"/>
    <property type="project" value="TreeGrafter"/>
</dbReference>
<dbReference type="InterPro" id="IPR016047">
    <property type="entry name" value="M23ase_b-sheet_dom"/>
</dbReference>
<dbReference type="PANTHER" id="PTHR21666:SF270">
    <property type="entry name" value="MUREIN HYDROLASE ACTIVATOR ENVC"/>
    <property type="match status" value="1"/>
</dbReference>
<dbReference type="EMBL" id="CAEZYQ010000001">
    <property type="protein sequence ID" value="CAB4724206.1"/>
    <property type="molecule type" value="Genomic_DNA"/>
</dbReference>
<dbReference type="SUPFAM" id="SSF51261">
    <property type="entry name" value="Duplicated hybrid motif"/>
    <property type="match status" value="1"/>
</dbReference>
<protein>
    <submittedName>
        <fullName evidence="2">Unannotated protein</fullName>
    </submittedName>
</protein>
<dbReference type="Gene3D" id="2.70.70.10">
    <property type="entry name" value="Glucose Permease (Domain IIA)"/>
    <property type="match status" value="1"/>
</dbReference>
<name>A0A6J6RP49_9ZZZZ</name>
<dbReference type="CDD" id="cd12797">
    <property type="entry name" value="M23_peptidase"/>
    <property type="match status" value="1"/>
</dbReference>
<gene>
    <name evidence="2" type="ORF">UFOPK2761_00022</name>
</gene>
<evidence type="ECO:0000313" key="2">
    <source>
        <dbReference type="EMBL" id="CAB4724206.1"/>
    </source>
</evidence>
<dbReference type="PANTHER" id="PTHR21666">
    <property type="entry name" value="PEPTIDASE-RELATED"/>
    <property type="match status" value="1"/>
</dbReference>
<feature type="domain" description="M23ase beta-sheet core" evidence="1">
    <location>
        <begin position="80"/>
        <end position="163"/>
    </location>
</feature>
<dbReference type="SUPFAM" id="SSF69318">
    <property type="entry name" value="Integrin alpha N-terminal domain"/>
    <property type="match status" value="1"/>
</dbReference>
<sequence length="415" mass="43559">MRRSSTARHRAARASGTALAALLAGLTAGSTLWAVAPAYAQPVSDYEMPFPCAQEWTGTTRSSHSPSVRAIDWNRVDDLDDPVVASAPGVVSRADATSARGYGRHVVVDHGAGESTVYAHLQDVHVVTGQRVDQGALLGTVGSTGNSTGPHLHYEQRQDGQDVEAWFGGVPFTYGATQASGNCVDLPLAGNLLGDRTAELVVYRRAPRSLFLVQRPGREPKTMRLGTATDEPVLGDWDGNGKANLGVWSPAEGVFTMRVGKRATTTLALGAGSDQPVAGDWDGDGLWEVGVRSPATGAWTLRGADGSVRTVSLGDAADLPVTGDWDGDGTTDVGVFDPSTATFTLRRVDAEGLTWSAEVQFGQPGDLPVTGDWDGNATTDVGVWNPATATFTERRATAATAARSTTATTQFGRPR</sequence>